<evidence type="ECO:0000256" key="1">
    <source>
        <dbReference type="SAM" id="MobiDB-lite"/>
    </source>
</evidence>
<gene>
    <name evidence="2" type="ORF">DFH08DRAFT_973737</name>
</gene>
<dbReference type="Proteomes" id="UP001218218">
    <property type="component" value="Unassembled WGS sequence"/>
</dbReference>
<dbReference type="EMBL" id="JARIHO010000074">
    <property type="protein sequence ID" value="KAJ7311640.1"/>
    <property type="molecule type" value="Genomic_DNA"/>
</dbReference>
<feature type="region of interest" description="Disordered" evidence="1">
    <location>
        <begin position="251"/>
        <end position="333"/>
    </location>
</feature>
<accession>A0AAD7EC83</accession>
<proteinExistence type="predicted"/>
<protein>
    <submittedName>
        <fullName evidence="2">Uncharacterized protein</fullName>
    </submittedName>
</protein>
<evidence type="ECO:0000313" key="2">
    <source>
        <dbReference type="EMBL" id="KAJ7311640.1"/>
    </source>
</evidence>
<sequence length="333" mass="35585">MTRAQHGKLNRNSNTHNLISIPILETESTTTQELRSICRTAAGGLEHYKVPVADQGLDWSDVEEDVSGIKGNAPEISASFEDKPALPAGNWGDVSILQNFSGANARAQRESSVNHEDINHIAQQGRNTGRTDSVLSPLRMPSPKTQSSCEDSKNSNAKKAETPAELPKAANKADEPIAVARPVAPRPQPTKQTPKAEFVSVEPQKTEINIPVLDHAANNASGVKSGPTAEEIVALVLKRINKLHIGQGAGKEPLMARVHSPHNEGSSASTRRDPKQESPAPTARETHIPRGTTPGQFAAQNFFEKALRAAPMSSAKSMGCPEDPSDSSSSETD</sequence>
<organism evidence="2 3">
    <name type="scientific">Mycena albidolilacea</name>
    <dbReference type="NCBI Taxonomy" id="1033008"/>
    <lineage>
        <taxon>Eukaryota</taxon>
        <taxon>Fungi</taxon>
        <taxon>Dikarya</taxon>
        <taxon>Basidiomycota</taxon>
        <taxon>Agaricomycotina</taxon>
        <taxon>Agaricomycetes</taxon>
        <taxon>Agaricomycetidae</taxon>
        <taxon>Agaricales</taxon>
        <taxon>Marasmiineae</taxon>
        <taxon>Mycenaceae</taxon>
        <taxon>Mycena</taxon>
    </lineage>
</organism>
<keyword evidence="3" id="KW-1185">Reference proteome</keyword>
<comment type="caution">
    <text evidence="2">The sequence shown here is derived from an EMBL/GenBank/DDBJ whole genome shotgun (WGS) entry which is preliminary data.</text>
</comment>
<evidence type="ECO:0000313" key="3">
    <source>
        <dbReference type="Proteomes" id="UP001218218"/>
    </source>
</evidence>
<feature type="compositionally biased region" description="Basic and acidic residues" evidence="1">
    <location>
        <begin position="150"/>
        <end position="162"/>
    </location>
</feature>
<name>A0AAD7EC83_9AGAR</name>
<reference evidence="2" key="1">
    <citation type="submission" date="2023-03" db="EMBL/GenBank/DDBJ databases">
        <title>Massive genome expansion in bonnet fungi (Mycena s.s.) driven by repeated elements and novel gene families across ecological guilds.</title>
        <authorList>
            <consortium name="Lawrence Berkeley National Laboratory"/>
            <person name="Harder C.B."/>
            <person name="Miyauchi S."/>
            <person name="Viragh M."/>
            <person name="Kuo A."/>
            <person name="Thoen E."/>
            <person name="Andreopoulos B."/>
            <person name="Lu D."/>
            <person name="Skrede I."/>
            <person name="Drula E."/>
            <person name="Henrissat B."/>
            <person name="Morin E."/>
            <person name="Kohler A."/>
            <person name="Barry K."/>
            <person name="LaButti K."/>
            <person name="Morin E."/>
            <person name="Salamov A."/>
            <person name="Lipzen A."/>
            <person name="Mereny Z."/>
            <person name="Hegedus B."/>
            <person name="Baldrian P."/>
            <person name="Stursova M."/>
            <person name="Weitz H."/>
            <person name="Taylor A."/>
            <person name="Grigoriev I.V."/>
            <person name="Nagy L.G."/>
            <person name="Martin F."/>
            <person name="Kauserud H."/>
        </authorList>
    </citation>
    <scope>NUCLEOTIDE SEQUENCE</scope>
    <source>
        <strain evidence="2">CBHHK002</strain>
    </source>
</reference>
<feature type="region of interest" description="Disordered" evidence="1">
    <location>
        <begin position="120"/>
        <end position="199"/>
    </location>
</feature>
<feature type="compositionally biased region" description="Polar residues" evidence="1">
    <location>
        <begin position="121"/>
        <end position="134"/>
    </location>
</feature>
<dbReference type="AlphaFoldDB" id="A0AAD7EC83"/>